<sequence length="41" mass="4396">MVLLDLQDLEPDQYINEDPGGGASFVSLLLCDSAISIQVCL</sequence>
<dbReference type="Proteomes" id="UP001218629">
    <property type="component" value="Chromosome"/>
</dbReference>
<proteinExistence type="predicted"/>
<keyword evidence="2" id="KW-1185">Reference proteome</keyword>
<accession>A0ABY8AIT3</accession>
<name>A0ABY8AIT3_9ACTN</name>
<evidence type="ECO:0000313" key="2">
    <source>
        <dbReference type="Proteomes" id="UP001218629"/>
    </source>
</evidence>
<dbReference type="RefSeq" id="WP_275310861.1">
    <property type="nucleotide sequence ID" value="NZ_CP095749.1"/>
</dbReference>
<dbReference type="NCBIfam" id="NF033212">
    <property type="entry name" value="SapB_AmfS_lanti"/>
    <property type="match status" value="1"/>
</dbReference>
<gene>
    <name evidence="1" type="ORF">MOV08_39000</name>
</gene>
<dbReference type="InterPro" id="IPR045825">
    <property type="entry name" value="RamS"/>
</dbReference>
<reference evidence="1 2" key="1">
    <citation type="submission" date="2022-03" db="EMBL/GenBank/DDBJ databases">
        <title>Streptomyces yunnanensis P86,complete genome.</title>
        <authorList>
            <person name="Chen S."/>
            <person name="Zhang Q."/>
        </authorList>
    </citation>
    <scope>NUCLEOTIDE SEQUENCE [LARGE SCALE GENOMIC DNA]</scope>
    <source>
        <strain evidence="1 2">P86</strain>
    </source>
</reference>
<protein>
    <submittedName>
        <fullName evidence="1">SapB/AmfS family lanthipeptide</fullName>
    </submittedName>
</protein>
<organism evidence="1 2">
    <name type="scientific">Streptomyces yunnanensis</name>
    <dbReference type="NCBI Taxonomy" id="156453"/>
    <lineage>
        <taxon>Bacteria</taxon>
        <taxon>Bacillati</taxon>
        <taxon>Actinomycetota</taxon>
        <taxon>Actinomycetes</taxon>
        <taxon>Kitasatosporales</taxon>
        <taxon>Streptomycetaceae</taxon>
        <taxon>Streptomyces</taxon>
    </lineage>
</organism>
<evidence type="ECO:0000313" key="1">
    <source>
        <dbReference type="EMBL" id="WEB44689.1"/>
    </source>
</evidence>
<dbReference type="EMBL" id="CP095749">
    <property type="protein sequence ID" value="WEB44689.1"/>
    <property type="molecule type" value="Genomic_DNA"/>
</dbReference>
<dbReference type="Pfam" id="PF19402">
    <property type="entry name" value="RamS"/>
    <property type="match status" value="1"/>
</dbReference>